<dbReference type="Gene3D" id="2.60.120.650">
    <property type="entry name" value="Cupin"/>
    <property type="match status" value="1"/>
</dbReference>
<dbReference type="InterPro" id="IPR003349">
    <property type="entry name" value="JmjN"/>
</dbReference>
<protein>
    <submittedName>
        <fullName evidence="2">KDM5B isoform 3</fullName>
    </submittedName>
</protein>
<sequence length="77" mass="8759">ICKVRPPPDWQPPFACDVDKLHFTPRIQRLNELESRSVAQAGVQQHYPGSLQPLPPGFKSFSCLSLPSSWDYRPKLV</sequence>
<accession>A0A2J8QWK7</accession>
<feature type="domain" description="JmjN" evidence="1">
    <location>
        <begin position="1"/>
        <end position="13"/>
    </location>
</feature>
<name>A0A2J8QWK7_PANTR</name>
<evidence type="ECO:0000259" key="1">
    <source>
        <dbReference type="PROSITE" id="PS51183"/>
    </source>
</evidence>
<dbReference type="AlphaFoldDB" id="A0A2J8QWK7"/>
<reference evidence="2" key="1">
    <citation type="submission" date="2017-12" db="EMBL/GenBank/DDBJ databases">
        <title>High-resolution comparative analysis of great ape genomes.</title>
        <authorList>
            <person name="Pollen A."/>
            <person name="Hastie A."/>
            <person name="Hormozdiari F."/>
            <person name="Dougherty M."/>
            <person name="Liu R."/>
            <person name="Chaisson M."/>
            <person name="Hoppe E."/>
            <person name="Hill C."/>
            <person name="Pang A."/>
            <person name="Hillier L."/>
            <person name="Baker C."/>
            <person name="Armstrong J."/>
            <person name="Shendure J."/>
            <person name="Paten B."/>
            <person name="Wilson R."/>
            <person name="Chao H."/>
            <person name="Schneider V."/>
            <person name="Ventura M."/>
            <person name="Kronenberg Z."/>
            <person name="Murali S."/>
            <person name="Gordon D."/>
            <person name="Cantsilieris S."/>
            <person name="Munson K."/>
            <person name="Nelson B."/>
            <person name="Raja A."/>
            <person name="Underwood J."/>
            <person name="Diekhans M."/>
            <person name="Fiddes I."/>
            <person name="Haussler D."/>
            <person name="Eichler E."/>
        </authorList>
    </citation>
    <scope>NUCLEOTIDE SEQUENCE [LARGE SCALE GENOMIC DNA]</scope>
    <source>
        <strain evidence="2">Yerkes chimp pedigree #C0471</strain>
    </source>
</reference>
<proteinExistence type="predicted"/>
<organism evidence="2">
    <name type="scientific">Pan troglodytes</name>
    <name type="common">Chimpanzee</name>
    <dbReference type="NCBI Taxonomy" id="9598"/>
    <lineage>
        <taxon>Eukaryota</taxon>
        <taxon>Metazoa</taxon>
        <taxon>Chordata</taxon>
        <taxon>Craniata</taxon>
        <taxon>Vertebrata</taxon>
        <taxon>Euteleostomi</taxon>
        <taxon>Mammalia</taxon>
        <taxon>Eutheria</taxon>
        <taxon>Euarchontoglires</taxon>
        <taxon>Primates</taxon>
        <taxon>Haplorrhini</taxon>
        <taxon>Catarrhini</taxon>
        <taxon>Hominidae</taxon>
        <taxon>Pan</taxon>
    </lineage>
</organism>
<evidence type="ECO:0000313" key="2">
    <source>
        <dbReference type="EMBL" id="PNJ00650.1"/>
    </source>
</evidence>
<gene>
    <name evidence="2" type="ORF">CK820_G0012934</name>
</gene>
<dbReference type="PANTHER" id="PTHR46254">
    <property type="entry name" value="PROTEIN GVQW1-RELATED"/>
    <property type="match status" value="1"/>
</dbReference>
<dbReference type="PROSITE" id="PS51183">
    <property type="entry name" value="JMJN"/>
    <property type="match status" value="1"/>
</dbReference>
<dbReference type="EMBL" id="NBAG03000011">
    <property type="protein sequence ID" value="PNJ00650.1"/>
    <property type="molecule type" value="Genomic_DNA"/>
</dbReference>
<comment type="caution">
    <text evidence="2">The sequence shown here is derived from an EMBL/GenBank/DDBJ whole genome shotgun (WGS) entry which is preliminary data.</text>
</comment>
<feature type="non-terminal residue" evidence="2">
    <location>
        <position position="1"/>
    </location>
</feature>